<dbReference type="Gene3D" id="2.115.10.20">
    <property type="entry name" value="Glycosyl hydrolase domain, family 43"/>
    <property type="match status" value="1"/>
</dbReference>
<organism evidence="8 9">
    <name type="scientific">Iphiclides podalirius</name>
    <name type="common">scarce swallowtail</name>
    <dbReference type="NCBI Taxonomy" id="110791"/>
    <lineage>
        <taxon>Eukaryota</taxon>
        <taxon>Metazoa</taxon>
        <taxon>Ecdysozoa</taxon>
        <taxon>Arthropoda</taxon>
        <taxon>Hexapoda</taxon>
        <taxon>Insecta</taxon>
        <taxon>Pterygota</taxon>
        <taxon>Neoptera</taxon>
        <taxon>Endopterygota</taxon>
        <taxon>Lepidoptera</taxon>
        <taxon>Glossata</taxon>
        <taxon>Ditrysia</taxon>
        <taxon>Papilionoidea</taxon>
        <taxon>Papilionidae</taxon>
        <taxon>Papilioninae</taxon>
        <taxon>Iphiclides</taxon>
    </lineage>
</organism>
<dbReference type="InterPro" id="IPR023296">
    <property type="entry name" value="Glyco_hydro_beta-prop_sf"/>
</dbReference>
<dbReference type="Pfam" id="PF00251">
    <property type="entry name" value="Glyco_hydro_32N"/>
    <property type="match status" value="1"/>
</dbReference>
<dbReference type="Proteomes" id="UP000837857">
    <property type="component" value="Chromosome 10"/>
</dbReference>
<dbReference type="PANTHER" id="PTHR43101">
    <property type="entry name" value="BETA-FRUCTOSIDASE"/>
    <property type="match status" value="1"/>
</dbReference>
<dbReference type="PANTHER" id="PTHR43101:SF1">
    <property type="entry name" value="BETA-FRUCTOSIDASE"/>
    <property type="match status" value="1"/>
</dbReference>
<evidence type="ECO:0000259" key="6">
    <source>
        <dbReference type="Pfam" id="PF00251"/>
    </source>
</evidence>
<feature type="domain" description="Glycosyl hydrolase family 32 C-terminal" evidence="7">
    <location>
        <begin position="390"/>
        <end position="474"/>
    </location>
</feature>
<name>A0ABN8HNL2_9NEOP</name>
<dbReference type="SUPFAM" id="SSF75005">
    <property type="entry name" value="Arabinanase/levansucrase/invertase"/>
    <property type="match status" value="1"/>
</dbReference>
<gene>
    <name evidence="8" type="ORF">IPOD504_LOCUS1400</name>
</gene>
<keyword evidence="9" id="KW-1185">Reference proteome</keyword>
<dbReference type="EMBL" id="OW152822">
    <property type="protein sequence ID" value="CAH2037971.1"/>
    <property type="molecule type" value="Genomic_DNA"/>
</dbReference>
<feature type="domain" description="Glycosyl hydrolase family 32 N-terminal" evidence="6">
    <location>
        <begin position="45"/>
        <end position="350"/>
    </location>
</feature>
<dbReference type="InterPro" id="IPR001362">
    <property type="entry name" value="Glyco_hydro_32"/>
</dbReference>
<evidence type="ECO:0000256" key="4">
    <source>
        <dbReference type="RuleBase" id="RU362110"/>
    </source>
</evidence>
<feature type="non-terminal residue" evidence="8">
    <location>
        <position position="519"/>
    </location>
</feature>
<evidence type="ECO:0000256" key="1">
    <source>
        <dbReference type="ARBA" id="ARBA00009902"/>
    </source>
</evidence>
<keyword evidence="5" id="KW-0732">Signal</keyword>
<evidence type="ECO:0000256" key="5">
    <source>
        <dbReference type="SAM" id="SignalP"/>
    </source>
</evidence>
<keyword evidence="3 4" id="KW-0326">Glycosidase</keyword>
<dbReference type="Pfam" id="PF08244">
    <property type="entry name" value="Glyco_hydro_32C"/>
    <property type="match status" value="1"/>
</dbReference>
<evidence type="ECO:0000256" key="2">
    <source>
        <dbReference type="ARBA" id="ARBA00022801"/>
    </source>
</evidence>
<dbReference type="EC" id="3.2.1.26" evidence="4"/>
<dbReference type="SMART" id="SM00640">
    <property type="entry name" value="Glyco_32"/>
    <property type="match status" value="1"/>
</dbReference>
<proteinExistence type="inferred from homology"/>
<evidence type="ECO:0000256" key="3">
    <source>
        <dbReference type="ARBA" id="ARBA00023295"/>
    </source>
</evidence>
<keyword evidence="2 4" id="KW-0378">Hydrolase</keyword>
<dbReference type="NCBIfam" id="TIGR01322">
    <property type="entry name" value="scrB_fam"/>
    <property type="match status" value="1"/>
</dbReference>
<protein>
    <recommendedName>
        <fullName evidence="4">Sucrose-6-phosphate hydrolase</fullName>
        <ecNumber evidence="4">3.2.1.26</ecNumber>
    </recommendedName>
</protein>
<reference evidence="8" key="1">
    <citation type="submission" date="2022-03" db="EMBL/GenBank/DDBJ databases">
        <authorList>
            <person name="Martin H S."/>
        </authorList>
    </citation>
    <scope>NUCLEOTIDE SEQUENCE</scope>
</reference>
<dbReference type="InterPro" id="IPR051214">
    <property type="entry name" value="GH32_Enzymes"/>
</dbReference>
<dbReference type="InterPro" id="IPR013320">
    <property type="entry name" value="ConA-like_dom_sf"/>
</dbReference>
<evidence type="ECO:0000313" key="9">
    <source>
        <dbReference type="Proteomes" id="UP000837857"/>
    </source>
</evidence>
<dbReference type="SUPFAM" id="SSF49899">
    <property type="entry name" value="Concanavalin A-like lectins/glucanases"/>
    <property type="match status" value="1"/>
</dbReference>
<feature type="signal peptide" evidence="5">
    <location>
        <begin position="1"/>
        <end position="27"/>
    </location>
</feature>
<dbReference type="Gene3D" id="2.60.120.560">
    <property type="entry name" value="Exo-inulinase, domain 1"/>
    <property type="match status" value="1"/>
</dbReference>
<comment type="catalytic activity">
    <reaction evidence="4">
        <text>Hydrolysis of terminal non-reducing beta-D-fructofuranoside residues in beta-D-fructofuranosides.</text>
        <dbReference type="EC" id="3.2.1.26"/>
    </reaction>
</comment>
<comment type="similarity">
    <text evidence="1 4">Belongs to the glycosyl hydrolase 32 family.</text>
</comment>
<feature type="chain" id="PRO_5045862996" description="Sucrose-6-phosphate hydrolase" evidence="5">
    <location>
        <begin position="28"/>
        <end position="519"/>
    </location>
</feature>
<evidence type="ECO:0000313" key="8">
    <source>
        <dbReference type="EMBL" id="CAH2037971.1"/>
    </source>
</evidence>
<dbReference type="InterPro" id="IPR013148">
    <property type="entry name" value="Glyco_hydro_32_N"/>
</dbReference>
<sequence>MMELYVLLPWLCVAVLELTGGVTHVEAVPKNGKQSIKKKYRPIYHISSPRGWISDPTGFTYFKRQYHMFFQYHPHDGTWGNIHWGHAVSMNLIDWTHFPPAIVPKEYYEMHGCQSGTALVHNNYLTLFYTGTVVADNETFQTQNLALSADGIVFQKYIYNPLIREAPHGVSEFRNPRVWKFRNTWYMMIGTTSRERNGKLILYTSGDMFNWKLDGTIAESMGDMGNMWENPDMFEMDGQHVLIFSAQGVKTEGYRFRNLYQTGYVVGNFDYVLGQFEDIEISTATFTELDYGHDFYAAKTMLASDGRRLLVAWLGMWQSDFIESKDGWASMLTMVRELRLSESSRLIMTPVREIVDLRAEILEDAWYSPGEMFYAGTKSFELIVNSSTIVSFVGLALEWGTENRYSIGYHADHGHVSVDRGGTDGVRIAEWVPVGYIHWRIFVDGSSIEVYCGEGEVVFTSRIYPKKDIRVRVSGDTQLHVTQYRLRRSIGHKNKKPNKHTKKKTKQLKRFKVDSDTAI</sequence>
<dbReference type="InterPro" id="IPR013189">
    <property type="entry name" value="Glyco_hydro_32_C"/>
</dbReference>
<evidence type="ECO:0000259" key="7">
    <source>
        <dbReference type="Pfam" id="PF08244"/>
    </source>
</evidence>
<dbReference type="CDD" id="cd18623">
    <property type="entry name" value="GH32_ScrB-like"/>
    <property type="match status" value="1"/>
</dbReference>
<dbReference type="InterPro" id="IPR006232">
    <property type="entry name" value="Suc6P_hydrolase"/>
</dbReference>
<accession>A0ABN8HNL2</accession>